<keyword evidence="10" id="KW-1185">Reference proteome</keyword>
<dbReference type="GO" id="GO:0004519">
    <property type="term" value="F:endonuclease activity"/>
    <property type="evidence" value="ECO:0007669"/>
    <property type="project" value="UniProtKB-KW"/>
</dbReference>
<keyword evidence="6" id="KW-0378">Hydrolase</keyword>
<evidence type="ECO:0000256" key="4">
    <source>
        <dbReference type="ARBA" id="ARBA00022722"/>
    </source>
</evidence>
<evidence type="ECO:0000256" key="6">
    <source>
        <dbReference type="ARBA" id="ARBA00022801"/>
    </source>
</evidence>
<dbReference type="AlphaFoldDB" id="A0AA50HQH8"/>
<feature type="region of interest" description="Disordered" evidence="7">
    <location>
        <begin position="1"/>
        <end position="25"/>
    </location>
</feature>
<sequence>MPDVYRGRVAPSPPPSYPGKASEPAGAYSWNAPRQSFFDEVDPTPSVIRYRNLEGEVRSISVFDYCGQKNVGDSEARLLRRRLQSLPQYIRRYYELRLSDIEQKQGNKKASDWLKNSFGRFVLPRIDKVNSKYLPSDTLPGPLMQLREDLHRIPWAGKRELKKLAYRLADSLTTELVRETNHKVETTGDVEFAILSGYGRAGWLITHLNMTAPGWKKYCQEELTAEEALCAAARIETPAWWLRRLRRLHDQWREHLMIASGYVHKKAKPYCSEPCLSEWLAQKKSNREFINAMELEDKETGDRTSLADKVNGSVANKNIRRAELMARMRGFEDLAKADGFVGEFYTLTAPSKFHSMQQSGKRNNKYNGASPRATQRYLCNVWAKVRAKWKREGIRTFGFRVTEPHHDGTPHWHALLFFKPERVEEARAIFRRYALKVDGHEKGAIENRFKHIPIDEAFGSATGYIAKYISKNIDAHGLDGETDDETGESLKDMSARVSAWASRWNIRQFQQIGGAPVTVYRELGRLRDRELCLHPEIAPAQVSAGEYDWAGYTLAQGGPLVARDCLRVRLSYEITENGNDYGDDISRITGVYSPSAPVTSVIYTRTTEYKIVPKAKEDGSSSLAFGVDPVFSGGPAAPRSSVNNCTREPRKANKSEKNTVMNGRVSSPVTNDHAVPHAVVTEAHEWGGVNFEKMTRKERRAFNEYLVSQCRKPRSTVKAVADIRPGHAEAVADFAESCGMGLNELEVMKLAAGELVMLNGKRLLASSDGSIRLAGRTDEQIKSGLMSRVYQLANTKRQ</sequence>
<comment type="function">
    <text evidence="1">Possible endonuclease which induces a single-strand cut and initiates DNA replication.</text>
</comment>
<dbReference type="Proteomes" id="UP001228139">
    <property type="component" value="Chromosome"/>
</dbReference>
<organism evidence="9 10">
    <name type="scientific">Erwinia pyri</name>
    <dbReference type="NCBI Taxonomy" id="3062598"/>
    <lineage>
        <taxon>Bacteria</taxon>
        <taxon>Pseudomonadati</taxon>
        <taxon>Pseudomonadota</taxon>
        <taxon>Gammaproteobacteria</taxon>
        <taxon>Enterobacterales</taxon>
        <taxon>Erwiniaceae</taxon>
        <taxon>Erwinia</taxon>
    </lineage>
</organism>
<feature type="compositionally biased region" description="Basic and acidic residues" evidence="7">
    <location>
        <begin position="647"/>
        <end position="657"/>
    </location>
</feature>
<evidence type="ECO:0000256" key="2">
    <source>
        <dbReference type="ARBA" id="ARBA00009260"/>
    </source>
</evidence>
<keyword evidence="4" id="KW-0540">Nuclease</keyword>
<evidence type="ECO:0000256" key="1">
    <source>
        <dbReference type="ARBA" id="ARBA00003293"/>
    </source>
</evidence>
<gene>
    <name evidence="9" type="ORF">Q3V30_20745</name>
</gene>
<evidence type="ECO:0000256" key="5">
    <source>
        <dbReference type="ARBA" id="ARBA00022759"/>
    </source>
</evidence>
<evidence type="ECO:0000256" key="3">
    <source>
        <dbReference type="ARBA" id="ARBA00022705"/>
    </source>
</evidence>
<dbReference type="GO" id="GO:0016787">
    <property type="term" value="F:hydrolase activity"/>
    <property type="evidence" value="ECO:0007669"/>
    <property type="project" value="UniProtKB-KW"/>
</dbReference>
<evidence type="ECO:0000313" key="10">
    <source>
        <dbReference type="Proteomes" id="UP001228139"/>
    </source>
</evidence>
<dbReference type="KEGG" id="epi:Q3V30_20745"/>
<protein>
    <submittedName>
        <fullName evidence="9">Replication endonuclease</fullName>
    </submittedName>
</protein>
<evidence type="ECO:0000256" key="7">
    <source>
        <dbReference type="SAM" id="MobiDB-lite"/>
    </source>
</evidence>
<proteinExistence type="inferred from homology"/>
<accession>A0AA50HQH8</accession>
<evidence type="ECO:0000313" key="9">
    <source>
        <dbReference type="EMBL" id="WLS78818.1"/>
    </source>
</evidence>
<keyword evidence="5 9" id="KW-0255">Endonuclease</keyword>
<evidence type="ECO:0000259" key="8">
    <source>
        <dbReference type="Pfam" id="PF05840"/>
    </source>
</evidence>
<dbReference type="InterPro" id="IPR008766">
    <property type="entry name" value="Replication_gene_A-like"/>
</dbReference>
<feature type="domain" description="Replication gene A protein-like" evidence="8">
    <location>
        <begin position="160"/>
        <end position="475"/>
    </location>
</feature>
<reference evidence="9 10" key="1">
    <citation type="submission" date="2023-07" db="EMBL/GenBank/DDBJ databases">
        <title>Pathogenic bacteria of pear tree diseases.</title>
        <authorList>
            <person name="Zhang Z."/>
            <person name="He L."/>
            <person name="Huang R."/>
        </authorList>
    </citation>
    <scope>NUCLEOTIDE SEQUENCE [LARGE SCALE GENOMIC DNA]</scope>
    <source>
        <strain evidence="9 10">DE2</strain>
    </source>
</reference>
<feature type="compositionally biased region" description="Polar residues" evidence="7">
    <location>
        <begin position="658"/>
        <end position="670"/>
    </location>
</feature>
<dbReference type="Pfam" id="PF05840">
    <property type="entry name" value="Phage_GPA"/>
    <property type="match status" value="1"/>
</dbReference>
<dbReference type="GO" id="GO:0006260">
    <property type="term" value="P:DNA replication"/>
    <property type="evidence" value="ECO:0007669"/>
    <property type="project" value="UniProtKB-KW"/>
</dbReference>
<dbReference type="RefSeq" id="WP_306209037.1">
    <property type="nucleotide sequence ID" value="NZ_CP132353.1"/>
</dbReference>
<keyword evidence="3" id="KW-0235">DNA replication</keyword>
<dbReference type="EMBL" id="CP132353">
    <property type="protein sequence ID" value="WLS78818.1"/>
    <property type="molecule type" value="Genomic_DNA"/>
</dbReference>
<comment type="similarity">
    <text evidence="2">Belongs to the phage GPA family.</text>
</comment>
<feature type="region of interest" description="Disordered" evidence="7">
    <location>
        <begin position="636"/>
        <end position="671"/>
    </location>
</feature>
<name>A0AA50HQH8_9GAMM</name>